<dbReference type="InterPro" id="IPR036047">
    <property type="entry name" value="F-box-like_dom_sf"/>
</dbReference>
<dbReference type="PROSITE" id="PS50181">
    <property type="entry name" value="FBOX"/>
    <property type="match status" value="1"/>
</dbReference>
<evidence type="ECO:0000259" key="1">
    <source>
        <dbReference type="PROSITE" id="PS50181"/>
    </source>
</evidence>
<dbReference type="AlphaFoldDB" id="A0AAD5K1R7"/>
<dbReference type="InterPro" id="IPR032675">
    <property type="entry name" value="LRR_dom_sf"/>
</dbReference>
<dbReference type="InterPro" id="IPR001810">
    <property type="entry name" value="F-box_dom"/>
</dbReference>
<comment type="caution">
    <text evidence="2">The sequence shown here is derived from an EMBL/GenBank/DDBJ whole genome shotgun (WGS) entry which is preliminary data.</text>
</comment>
<accession>A0AAD5K1R7</accession>
<dbReference type="SUPFAM" id="SSF81383">
    <property type="entry name" value="F-box domain"/>
    <property type="match status" value="1"/>
</dbReference>
<dbReference type="SUPFAM" id="SSF52047">
    <property type="entry name" value="RNI-like"/>
    <property type="match status" value="1"/>
</dbReference>
<reference evidence="2" key="2">
    <citation type="submission" date="2023-02" db="EMBL/GenBank/DDBJ databases">
        <authorList>
            <consortium name="DOE Joint Genome Institute"/>
            <person name="Mondo S.J."/>
            <person name="Chang Y."/>
            <person name="Wang Y."/>
            <person name="Ahrendt S."/>
            <person name="Andreopoulos W."/>
            <person name="Barry K."/>
            <person name="Beard J."/>
            <person name="Benny G.L."/>
            <person name="Blankenship S."/>
            <person name="Bonito G."/>
            <person name="Cuomo C."/>
            <person name="Desiro A."/>
            <person name="Gervers K.A."/>
            <person name="Hundley H."/>
            <person name="Kuo A."/>
            <person name="LaButti K."/>
            <person name="Lang B.F."/>
            <person name="Lipzen A."/>
            <person name="O'Donnell K."/>
            <person name="Pangilinan J."/>
            <person name="Reynolds N."/>
            <person name="Sandor L."/>
            <person name="Smith M.W."/>
            <person name="Tsang A."/>
            <person name="Grigoriev I.V."/>
            <person name="Stajich J.E."/>
            <person name="Spatafora J.W."/>
        </authorList>
    </citation>
    <scope>NUCLEOTIDE SEQUENCE</scope>
    <source>
        <strain evidence="2">RSA 2281</strain>
    </source>
</reference>
<dbReference type="Pfam" id="PF12937">
    <property type="entry name" value="F-box-like"/>
    <property type="match status" value="1"/>
</dbReference>
<dbReference type="Gene3D" id="3.80.10.10">
    <property type="entry name" value="Ribonuclease Inhibitor"/>
    <property type="match status" value="2"/>
</dbReference>
<dbReference type="CDD" id="cd09917">
    <property type="entry name" value="F-box_SF"/>
    <property type="match status" value="1"/>
</dbReference>
<keyword evidence="3" id="KW-1185">Reference proteome</keyword>
<proteinExistence type="predicted"/>
<evidence type="ECO:0000313" key="3">
    <source>
        <dbReference type="Proteomes" id="UP001209540"/>
    </source>
</evidence>
<dbReference type="EMBL" id="JAIXMP010000011">
    <property type="protein sequence ID" value="KAI9265022.1"/>
    <property type="molecule type" value="Genomic_DNA"/>
</dbReference>
<dbReference type="Proteomes" id="UP001209540">
    <property type="component" value="Unassembled WGS sequence"/>
</dbReference>
<organism evidence="2 3">
    <name type="scientific">Phascolomyces articulosus</name>
    <dbReference type="NCBI Taxonomy" id="60185"/>
    <lineage>
        <taxon>Eukaryota</taxon>
        <taxon>Fungi</taxon>
        <taxon>Fungi incertae sedis</taxon>
        <taxon>Mucoromycota</taxon>
        <taxon>Mucoromycotina</taxon>
        <taxon>Mucoromycetes</taxon>
        <taxon>Mucorales</taxon>
        <taxon>Lichtheimiaceae</taxon>
        <taxon>Phascolomyces</taxon>
    </lineage>
</organism>
<name>A0AAD5K1R7_9FUNG</name>
<gene>
    <name evidence="2" type="ORF">BDA99DRAFT_604332</name>
</gene>
<feature type="domain" description="F-box" evidence="1">
    <location>
        <begin position="23"/>
        <end position="71"/>
    </location>
</feature>
<reference evidence="2" key="1">
    <citation type="journal article" date="2022" name="IScience">
        <title>Evolution of zygomycete secretomes and the origins of terrestrial fungal ecologies.</title>
        <authorList>
            <person name="Chang Y."/>
            <person name="Wang Y."/>
            <person name="Mondo S."/>
            <person name="Ahrendt S."/>
            <person name="Andreopoulos W."/>
            <person name="Barry K."/>
            <person name="Beard J."/>
            <person name="Benny G.L."/>
            <person name="Blankenship S."/>
            <person name="Bonito G."/>
            <person name="Cuomo C."/>
            <person name="Desiro A."/>
            <person name="Gervers K.A."/>
            <person name="Hundley H."/>
            <person name="Kuo A."/>
            <person name="LaButti K."/>
            <person name="Lang B.F."/>
            <person name="Lipzen A."/>
            <person name="O'Donnell K."/>
            <person name="Pangilinan J."/>
            <person name="Reynolds N."/>
            <person name="Sandor L."/>
            <person name="Smith M.E."/>
            <person name="Tsang A."/>
            <person name="Grigoriev I.V."/>
            <person name="Stajich J.E."/>
            <person name="Spatafora J.W."/>
        </authorList>
    </citation>
    <scope>NUCLEOTIDE SEQUENCE</scope>
    <source>
        <strain evidence="2">RSA 2281</strain>
    </source>
</reference>
<sequence length="694" mass="80156">MTESLVNPLANTINHGKDRSLDQLGLLSLPTDLILVIFTHLTRSDVLTSMAVSRSWYNNVPQYSQHLWTHLKLHKLKYYKNNHRWKRCLGDHVKNVIFDTIHEEHQILDVMNILYDNGCHAIKYLEFINCSVFSNEKYLFLQRLEQLTGQLLELKFIRHSTNLPFIRILEKCPQLNRFTFIPTGDAYKDFLYDTEPTIPDEQLRNEFALSQQQLVFQSLTYLCLDVYMHKQRLEWIVKKCPMLRHLICTTGLLGVHQGFSIIPDYNTNIIDLTMLFNHWCPNLTFLQSNCDCFTKYRQDWSECIEDDDRERKKGQRGIHGEGKTRLDNNEVAISHSQQLEYRQGSNGLRYLYTCEAQNYGPSEISPYVIQHADTLESLLLHGRYYHSTLDAAREDWSPIFDELVLPQIRRLECCGILINTSSLTLLLDRSPSLEKLAIDIKDLNLHLSRTLKGLSQLTHLYLSNTNLVFDIIGGDSSINGTTYHHDDSNVSTQLFEDLARHGSKLQVIEFDSMPRPASDQLLQAMAHLYTLKMLRIEINGDLLSDQGFTRFAELLAQNTAIEFLELRYISYASRSTLEALARLQHLKTLRLLSPRGVGMPFYADGTGLSRLLRRSISLKDMFFDSIRLFDPPDSIKSMLKRQVLKYELKDVGDYFVDFMQVENYVTLGRIDGDHNRIAATTTESPPTIAAGLVE</sequence>
<evidence type="ECO:0000313" key="2">
    <source>
        <dbReference type="EMBL" id="KAI9265022.1"/>
    </source>
</evidence>
<protein>
    <recommendedName>
        <fullName evidence="1">F-box domain-containing protein</fullName>
    </recommendedName>
</protein>